<evidence type="ECO:0000313" key="2">
    <source>
        <dbReference type="Proteomes" id="UP000324800"/>
    </source>
</evidence>
<accession>A0A5J4VFE3</accession>
<gene>
    <name evidence="1" type="ORF">EZS28_023164</name>
</gene>
<dbReference type="EMBL" id="SNRW01007395">
    <property type="protein sequence ID" value="KAA6381310.1"/>
    <property type="molecule type" value="Genomic_DNA"/>
</dbReference>
<comment type="caution">
    <text evidence="1">The sequence shown here is derived from an EMBL/GenBank/DDBJ whole genome shotgun (WGS) entry which is preliminary data.</text>
</comment>
<protein>
    <submittedName>
        <fullName evidence="1">Uncharacterized protein</fullName>
    </submittedName>
</protein>
<dbReference type="AlphaFoldDB" id="A0A5J4VFE3"/>
<organism evidence="1 2">
    <name type="scientific">Streblomastix strix</name>
    <dbReference type="NCBI Taxonomy" id="222440"/>
    <lineage>
        <taxon>Eukaryota</taxon>
        <taxon>Metamonada</taxon>
        <taxon>Preaxostyla</taxon>
        <taxon>Oxymonadida</taxon>
        <taxon>Streblomastigidae</taxon>
        <taxon>Streblomastix</taxon>
    </lineage>
</organism>
<dbReference type="Proteomes" id="UP000324800">
    <property type="component" value="Unassembled WGS sequence"/>
</dbReference>
<reference evidence="1 2" key="1">
    <citation type="submission" date="2019-03" db="EMBL/GenBank/DDBJ databases">
        <title>Single cell metagenomics reveals metabolic interactions within the superorganism composed of flagellate Streblomastix strix and complex community of Bacteroidetes bacteria on its surface.</title>
        <authorList>
            <person name="Treitli S.C."/>
            <person name="Kolisko M."/>
            <person name="Husnik F."/>
            <person name="Keeling P."/>
            <person name="Hampl V."/>
        </authorList>
    </citation>
    <scope>NUCLEOTIDE SEQUENCE [LARGE SCALE GENOMIC DNA]</scope>
    <source>
        <strain evidence="1">ST1C</strain>
    </source>
</reference>
<sequence>MIKNVVAVSQDIEEPLVLKSKDEPYSPCHHHKRYKRARRSISSSVSSFRSISAHITYSKDEIQLQKILVEATGVDKRKFKPGNVQPRQHWLHDAETRRWRRENIWPISELGPYSPAEGTHAYVEIAAAISTIESSLYNVLYADQTGESAKQHIMDAYLLTLTAGASFKVI</sequence>
<name>A0A5J4VFE3_9EUKA</name>
<proteinExistence type="predicted"/>
<evidence type="ECO:0000313" key="1">
    <source>
        <dbReference type="EMBL" id="KAA6381310.1"/>
    </source>
</evidence>